<comment type="pathway">
    <text evidence="8">Amino-acid biosynthesis.</text>
</comment>
<keyword evidence="7" id="KW-0368">Histidine biosynthesis</keyword>
<dbReference type="GO" id="GO:0004400">
    <property type="term" value="F:histidinol-phosphate transaminase activity"/>
    <property type="evidence" value="ECO:0007669"/>
    <property type="project" value="InterPro"/>
</dbReference>
<dbReference type="InterPro" id="IPR004839">
    <property type="entry name" value="Aminotransferase_I/II_large"/>
</dbReference>
<proteinExistence type="inferred from homology"/>
<dbReference type="GO" id="GO:0000105">
    <property type="term" value="P:L-histidine biosynthetic process"/>
    <property type="evidence" value="ECO:0007669"/>
    <property type="project" value="UniProtKB-KW"/>
</dbReference>
<comment type="caution">
    <text evidence="11">The sequence shown here is derived from an EMBL/GenBank/DDBJ whole genome shotgun (WGS) entry which is preliminary data.</text>
</comment>
<dbReference type="PANTHER" id="PTHR42885">
    <property type="entry name" value="HISTIDINOL-PHOSPHATE AMINOTRANSFERASE-RELATED"/>
    <property type="match status" value="1"/>
</dbReference>
<evidence type="ECO:0000256" key="2">
    <source>
        <dbReference type="ARBA" id="ARBA00008392"/>
    </source>
</evidence>
<evidence type="ECO:0000313" key="11">
    <source>
        <dbReference type="EMBL" id="KAG7121671.1"/>
    </source>
</evidence>
<dbReference type="AlphaFoldDB" id="A0A8I2Z847"/>
<evidence type="ECO:0000256" key="7">
    <source>
        <dbReference type="ARBA" id="ARBA00023102"/>
    </source>
</evidence>
<dbReference type="Pfam" id="PF00155">
    <property type="entry name" value="Aminotran_1_2"/>
    <property type="match status" value="1"/>
</dbReference>
<sequence>MSPFNLEKCARPNILALQPYRCARDDYKDDGKNILLDANENAFGPSLQSDVPKGAVDIDFLGLHRYPDPHQAELKQLLCNLRNTHVHTSKNLTPENLFVGVGSDEAIDALLRCFCIPAKDRILVCPPTYGMYSVSAQVNDVGLIKVPLQPAPEFGLDTQGICDALSREKDVKLAYLCSPGNPTGSLLAKEDVQKILEHPTWNGVVVLDEAPTGSLLAKEDVQKILEHPTWNGVVVLDEAYIDFAPEGSSLAEWVTEWPNLVVMQTLSKAFGMAGIRLGAAFTSEPIARLLNSLKAPYNISSPTSALASYAASEKGLQVMRANRTKICAQRDRLLAELPKINGVGRLRGGEASNFLLFEILDTAGNPDNVTALAVYERLAETKGVVVRFRGKEHGCQGCLRITVGTEEEVTRFIGSIERTLVEVRGVGKQKNEEQKEAAASGIVA</sequence>
<reference evidence="11" key="1">
    <citation type="journal article" date="2021" name="Mol. Plant Pathol.">
        <title>A 20-kb lineage-specific genomic region tames virulence in pathogenic amphidiploid Verticillium longisporum.</title>
        <authorList>
            <person name="Harting R."/>
            <person name="Starke J."/>
            <person name="Kusch H."/>
            <person name="Poggeler S."/>
            <person name="Maurus I."/>
            <person name="Schluter R."/>
            <person name="Landesfeind M."/>
            <person name="Bulla I."/>
            <person name="Nowrousian M."/>
            <person name="de Jonge R."/>
            <person name="Stahlhut G."/>
            <person name="Hoff K.J."/>
            <person name="Asshauer K.P."/>
            <person name="Thurmer A."/>
            <person name="Stanke M."/>
            <person name="Daniel R."/>
            <person name="Morgenstern B."/>
            <person name="Thomma B.P.H.J."/>
            <person name="Kronstad J.W."/>
            <person name="Braus-Stromeyer S.A."/>
            <person name="Braus G.H."/>
        </authorList>
    </citation>
    <scope>NUCLEOTIDE SEQUENCE</scope>
    <source>
        <strain evidence="11">Vl32</strain>
    </source>
</reference>
<evidence type="ECO:0000313" key="12">
    <source>
        <dbReference type="Proteomes" id="UP000689129"/>
    </source>
</evidence>
<dbReference type="HAMAP" id="MF_01023">
    <property type="entry name" value="HisC_aminotrans_2"/>
    <property type="match status" value="1"/>
</dbReference>
<feature type="domain" description="Aminotransferase class I/classII large" evidence="10">
    <location>
        <begin position="210"/>
        <end position="416"/>
    </location>
</feature>
<comment type="similarity">
    <text evidence="2">Belongs to the class-II pyridoxal-phosphate-dependent aminotransferase family.</text>
</comment>
<evidence type="ECO:0000256" key="1">
    <source>
        <dbReference type="ARBA" id="ARBA00001933"/>
    </source>
</evidence>
<keyword evidence="5 11" id="KW-0808">Transferase</keyword>
<keyword evidence="6" id="KW-0663">Pyridoxal phosphate</keyword>
<dbReference type="EMBL" id="JAEMWZ010000364">
    <property type="protein sequence ID" value="KAG7121671.1"/>
    <property type="molecule type" value="Genomic_DNA"/>
</dbReference>
<keyword evidence="4" id="KW-0028">Amino-acid biosynthesis</keyword>
<dbReference type="InterPro" id="IPR001917">
    <property type="entry name" value="Aminotrans_II_pyridoxalP_BS"/>
</dbReference>
<gene>
    <name evidence="11" type="ORF">HYQ45_014411</name>
</gene>
<organism evidence="11 12">
    <name type="scientific">Verticillium longisporum</name>
    <name type="common">Verticillium dahliae var. longisporum</name>
    <dbReference type="NCBI Taxonomy" id="100787"/>
    <lineage>
        <taxon>Eukaryota</taxon>
        <taxon>Fungi</taxon>
        <taxon>Dikarya</taxon>
        <taxon>Ascomycota</taxon>
        <taxon>Pezizomycotina</taxon>
        <taxon>Sordariomycetes</taxon>
        <taxon>Hypocreomycetidae</taxon>
        <taxon>Glomerellales</taxon>
        <taxon>Plectosphaerellaceae</taxon>
        <taxon>Verticillium</taxon>
    </lineage>
</organism>
<dbReference type="PROSITE" id="PS00599">
    <property type="entry name" value="AA_TRANSFER_CLASS_2"/>
    <property type="match status" value="1"/>
</dbReference>
<evidence type="ECO:0000256" key="8">
    <source>
        <dbReference type="ARBA" id="ARBA00029440"/>
    </source>
</evidence>
<comment type="cofactor">
    <cofactor evidence="1">
        <name>pyridoxal 5'-phosphate</name>
        <dbReference type="ChEBI" id="CHEBI:597326"/>
    </cofactor>
</comment>
<evidence type="ECO:0000256" key="6">
    <source>
        <dbReference type="ARBA" id="ARBA00022898"/>
    </source>
</evidence>
<dbReference type="Proteomes" id="UP000689129">
    <property type="component" value="Unassembled WGS sequence"/>
</dbReference>
<dbReference type="GO" id="GO:0030170">
    <property type="term" value="F:pyridoxal phosphate binding"/>
    <property type="evidence" value="ECO:0007669"/>
    <property type="project" value="InterPro"/>
</dbReference>
<protein>
    <recommendedName>
        <fullName evidence="9">Imidazole acetol-phosphate transaminase</fullName>
    </recommendedName>
</protein>
<dbReference type="InterPro" id="IPR005861">
    <property type="entry name" value="HisP_aminotrans"/>
</dbReference>
<name>A0A8I2Z847_VERLO</name>
<accession>A0A8I2Z847</accession>
<evidence type="ECO:0000256" key="3">
    <source>
        <dbReference type="ARBA" id="ARBA00022576"/>
    </source>
</evidence>
<dbReference type="OrthoDB" id="2015537at2759"/>
<dbReference type="PANTHER" id="PTHR42885:SF2">
    <property type="entry name" value="HISTIDINOL-PHOSPHATE AMINOTRANSFERASE"/>
    <property type="match status" value="1"/>
</dbReference>
<evidence type="ECO:0000259" key="10">
    <source>
        <dbReference type="Pfam" id="PF00155"/>
    </source>
</evidence>
<evidence type="ECO:0000256" key="5">
    <source>
        <dbReference type="ARBA" id="ARBA00022679"/>
    </source>
</evidence>
<keyword evidence="3 11" id="KW-0032">Aminotransferase</keyword>
<evidence type="ECO:0000256" key="4">
    <source>
        <dbReference type="ARBA" id="ARBA00022605"/>
    </source>
</evidence>
<evidence type="ECO:0000256" key="9">
    <source>
        <dbReference type="ARBA" id="ARBA00030262"/>
    </source>
</evidence>
<dbReference type="CDD" id="cd00609">
    <property type="entry name" value="AAT_like"/>
    <property type="match status" value="1"/>
</dbReference>